<dbReference type="Proteomes" id="UP000821845">
    <property type="component" value="Chromosome 1"/>
</dbReference>
<keyword evidence="2" id="KW-1185">Reference proteome</keyword>
<dbReference type="EMBL" id="CM023481">
    <property type="protein sequence ID" value="KAH6945035.1"/>
    <property type="molecule type" value="Genomic_DNA"/>
</dbReference>
<evidence type="ECO:0000313" key="2">
    <source>
        <dbReference type="Proteomes" id="UP000821845"/>
    </source>
</evidence>
<reference evidence="1" key="1">
    <citation type="submission" date="2020-05" db="EMBL/GenBank/DDBJ databases">
        <title>Large-scale comparative analyses of tick genomes elucidate their genetic diversity and vector capacities.</title>
        <authorList>
            <person name="Jia N."/>
            <person name="Wang J."/>
            <person name="Shi W."/>
            <person name="Du L."/>
            <person name="Sun Y."/>
            <person name="Zhan W."/>
            <person name="Jiang J."/>
            <person name="Wang Q."/>
            <person name="Zhang B."/>
            <person name="Ji P."/>
            <person name="Sakyi L.B."/>
            <person name="Cui X."/>
            <person name="Yuan T."/>
            <person name="Jiang B."/>
            <person name="Yang W."/>
            <person name="Lam T.T.-Y."/>
            <person name="Chang Q."/>
            <person name="Ding S."/>
            <person name="Wang X."/>
            <person name="Zhu J."/>
            <person name="Ruan X."/>
            <person name="Zhao L."/>
            <person name="Wei J."/>
            <person name="Que T."/>
            <person name="Du C."/>
            <person name="Cheng J."/>
            <person name="Dai P."/>
            <person name="Han X."/>
            <person name="Huang E."/>
            <person name="Gao Y."/>
            <person name="Liu J."/>
            <person name="Shao H."/>
            <person name="Ye R."/>
            <person name="Li L."/>
            <person name="Wei W."/>
            <person name="Wang X."/>
            <person name="Wang C."/>
            <person name="Yang T."/>
            <person name="Huo Q."/>
            <person name="Li W."/>
            <person name="Guo W."/>
            <person name="Chen H."/>
            <person name="Zhou L."/>
            <person name="Ni X."/>
            <person name="Tian J."/>
            <person name="Zhou Y."/>
            <person name="Sheng Y."/>
            <person name="Liu T."/>
            <person name="Pan Y."/>
            <person name="Xia L."/>
            <person name="Li J."/>
            <person name="Zhao F."/>
            <person name="Cao W."/>
        </authorList>
    </citation>
    <scope>NUCLEOTIDE SEQUENCE</scope>
    <source>
        <strain evidence="1">Hyas-2018</strain>
    </source>
</reference>
<evidence type="ECO:0000313" key="1">
    <source>
        <dbReference type="EMBL" id="KAH6945035.1"/>
    </source>
</evidence>
<organism evidence="1 2">
    <name type="scientific">Hyalomma asiaticum</name>
    <name type="common">Tick</name>
    <dbReference type="NCBI Taxonomy" id="266040"/>
    <lineage>
        <taxon>Eukaryota</taxon>
        <taxon>Metazoa</taxon>
        <taxon>Ecdysozoa</taxon>
        <taxon>Arthropoda</taxon>
        <taxon>Chelicerata</taxon>
        <taxon>Arachnida</taxon>
        <taxon>Acari</taxon>
        <taxon>Parasitiformes</taxon>
        <taxon>Ixodida</taxon>
        <taxon>Ixodoidea</taxon>
        <taxon>Ixodidae</taxon>
        <taxon>Hyalomminae</taxon>
        <taxon>Hyalomma</taxon>
    </lineage>
</organism>
<gene>
    <name evidence="1" type="ORF">HPB50_006956</name>
</gene>
<comment type="caution">
    <text evidence="1">The sequence shown here is derived from an EMBL/GenBank/DDBJ whole genome shotgun (WGS) entry which is preliminary data.</text>
</comment>
<name>A0ACB7TDF8_HYAAI</name>
<sequence>MATKNIVLYGSGTHHASTMQGGCYREVVLPWSAGRWHAISTNEPRTHGRKPSKATIRQFVQCGSLDYCECSFGVRSRMPHNHLRDNLPFVFIKAQTTTGPGGTQNPAAALGCEARLPRQPGLWRRSAEHRAPTANRGSRSTQPLTWADRIVCHAQARLLWQSSTVLSTVPLRQCSQRCHGTIIYRGHDAESRCL</sequence>
<protein>
    <submittedName>
        <fullName evidence="1">Uncharacterized protein</fullName>
    </submittedName>
</protein>
<proteinExistence type="predicted"/>
<accession>A0ACB7TDF8</accession>